<dbReference type="STRING" id="452637.Oter_3590"/>
<keyword evidence="3 5" id="KW-1133">Transmembrane helix</keyword>
<dbReference type="Gene3D" id="1.20.1250.20">
    <property type="entry name" value="MFS general substrate transporter like domains"/>
    <property type="match status" value="1"/>
</dbReference>
<protein>
    <submittedName>
        <fullName evidence="7">Major facilitator superfamily MFS_1</fullName>
    </submittedName>
</protein>
<feature type="transmembrane region" description="Helical" evidence="5">
    <location>
        <begin position="337"/>
        <end position="359"/>
    </location>
</feature>
<comment type="subcellular location">
    <subcellularLocation>
        <location evidence="1">Membrane</location>
        <topology evidence="1">Multi-pass membrane protein</topology>
    </subcellularLocation>
</comment>
<evidence type="ECO:0000256" key="3">
    <source>
        <dbReference type="ARBA" id="ARBA00022989"/>
    </source>
</evidence>
<keyword evidence="2 5" id="KW-0812">Transmembrane</keyword>
<dbReference type="PANTHER" id="PTHR23508:SF10">
    <property type="entry name" value="CARBOXYLIC ACID TRANSPORTER PROTEIN HOMOLOG"/>
    <property type="match status" value="1"/>
</dbReference>
<dbReference type="Proteomes" id="UP000007013">
    <property type="component" value="Chromosome"/>
</dbReference>
<dbReference type="InterPro" id="IPR036259">
    <property type="entry name" value="MFS_trans_sf"/>
</dbReference>
<evidence type="ECO:0000259" key="6">
    <source>
        <dbReference type="PROSITE" id="PS50850"/>
    </source>
</evidence>
<sequence length="398" mass="43041">MEAKDISPQRVYWTAFIGLFFDYYDLYLFIYLEKTFATHFALSAAQSDALQFTGLAGVGAGSLLFGYLADRLGRARMMLAVFVLYVLGISGISLAWSEASLLGFRLAASLALGAEWGISHAFMSERVSRERRYRYAALLQFAILGGLLAAMAARYALPVVGWRWLFAASIVPVTLLSAMRWRWLVAADAVVATRAGEANGAALRVAGDTGGRLGAREALAFAQCLGLASLTIASGTVNVFFAKELPQSAWYTALFWLNVAPGMLLGAWVVRRAGVRPALVIYAIALVALSLFAWVSAWPERKLAFALVLPLLNGIPFGLMGAFFNEVFAHYRTMLSGAAYNLGRILAGFAPVLITALGLHAGGHYFVFTAALGVGVFVIGVGLRRTRPLTRERGDDSR</sequence>
<feature type="transmembrane region" description="Helical" evidence="5">
    <location>
        <begin position="162"/>
        <end position="179"/>
    </location>
</feature>
<dbReference type="SUPFAM" id="SSF103473">
    <property type="entry name" value="MFS general substrate transporter"/>
    <property type="match status" value="1"/>
</dbReference>
<feature type="transmembrane region" description="Helical" evidence="5">
    <location>
        <begin position="102"/>
        <end position="123"/>
    </location>
</feature>
<dbReference type="EMBL" id="CP001032">
    <property type="protein sequence ID" value="ACB76867.1"/>
    <property type="molecule type" value="Genomic_DNA"/>
</dbReference>
<dbReference type="CDD" id="cd17316">
    <property type="entry name" value="MFS_SV2_like"/>
    <property type="match status" value="1"/>
</dbReference>
<dbReference type="AlphaFoldDB" id="B1ZWB5"/>
<dbReference type="InterPro" id="IPR011701">
    <property type="entry name" value="MFS"/>
</dbReference>
<dbReference type="HOGENOM" id="CLU_001265_46_6_0"/>
<dbReference type="Pfam" id="PF07690">
    <property type="entry name" value="MFS_1"/>
    <property type="match status" value="1"/>
</dbReference>
<proteinExistence type="predicted"/>
<evidence type="ECO:0000256" key="5">
    <source>
        <dbReference type="SAM" id="Phobius"/>
    </source>
</evidence>
<keyword evidence="8" id="KW-1185">Reference proteome</keyword>
<dbReference type="PROSITE" id="PS50850">
    <property type="entry name" value="MFS"/>
    <property type="match status" value="1"/>
</dbReference>
<dbReference type="PANTHER" id="PTHR23508">
    <property type="entry name" value="CARBOXYLIC ACID TRANSPORTER PROTEIN HOMOLOG"/>
    <property type="match status" value="1"/>
</dbReference>
<evidence type="ECO:0000256" key="2">
    <source>
        <dbReference type="ARBA" id="ARBA00022692"/>
    </source>
</evidence>
<evidence type="ECO:0000256" key="4">
    <source>
        <dbReference type="ARBA" id="ARBA00023136"/>
    </source>
</evidence>
<feature type="transmembrane region" description="Helical" evidence="5">
    <location>
        <begin position="248"/>
        <end position="270"/>
    </location>
</feature>
<dbReference type="KEGG" id="ote:Oter_3590"/>
<name>B1ZWB5_OPITP</name>
<dbReference type="GO" id="GO:0046943">
    <property type="term" value="F:carboxylic acid transmembrane transporter activity"/>
    <property type="evidence" value="ECO:0007669"/>
    <property type="project" value="TreeGrafter"/>
</dbReference>
<feature type="transmembrane region" description="Helical" evidence="5">
    <location>
        <begin position="365"/>
        <end position="383"/>
    </location>
</feature>
<evidence type="ECO:0000256" key="1">
    <source>
        <dbReference type="ARBA" id="ARBA00004141"/>
    </source>
</evidence>
<feature type="transmembrane region" description="Helical" evidence="5">
    <location>
        <begin position="52"/>
        <end position="70"/>
    </location>
</feature>
<dbReference type="InterPro" id="IPR020846">
    <property type="entry name" value="MFS_dom"/>
</dbReference>
<keyword evidence="4 5" id="KW-0472">Membrane</keyword>
<gene>
    <name evidence="7" type="ordered locus">Oter_3590</name>
</gene>
<organism evidence="7 8">
    <name type="scientific">Opitutus terrae (strain DSM 11246 / JCM 15787 / PB90-1)</name>
    <dbReference type="NCBI Taxonomy" id="452637"/>
    <lineage>
        <taxon>Bacteria</taxon>
        <taxon>Pseudomonadati</taxon>
        <taxon>Verrucomicrobiota</taxon>
        <taxon>Opitutia</taxon>
        <taxon>Opitutales</taxon>
        <taxon>Opitutaceae</taxon>
        <taxon>Opitutus</taxon>
    </lineage>
</organism>
<accession>B1ZWB5</accession>
<feature type="transmembrane region" description="Helical" evidence="5">
    <location>
        <begin position="77"/>
        <end position="96"/>
    </location>
</feature>
<feature type="transmembrane region" description="Helical" evidence="5">
    <location>
        <begin position="303"/>
        <end position="325"/>
    </location>
</feature>
<feature type="transmembrane region" description="Helical" evidence="5">
    <location>
        <begin position="277"/>
        <end position="297"/>
    </location>
</feature>
<dbReference type="GO" id="GO:0005886">
    <property type="term" value="C:plasma membrane"/>
    <property type="evidence" value="ECO:0007669"/>
    <property type="project" value="TreeGrafter"/>
</dbReference>
<feature type="domain" description="Major facilitator superfamily (MFS) profile" evidence="6">
    <location>
        <begin position="11"/>
        <end position="387"/>
    </location>
</feature>
<feature type="transmembrane region" description="Helical" evidence="5">
    <location>
        <begin position="12"/>
        <end position="32"/>
    </location>
</feature>
<evidence type="ECO:0000313" key="8">
    <source>
        <dbReference type="Proteomes" id="UP000007013"/>
    </source>
</evidence>
<feature type="transmembrane region" description="Helical" evidence="5">
    <location>
        <begin position="135"/>
        <end position="156"/>
    </location>
</feature>
<evidence type="ECO:0000313" key="7">
    <source>
        <dbReference type="EMBL" id="ACB76867.1"/>
    </source>
</evidence>
<dbReference type="eggNOG" id="COG0477">
    <property type="taxonomic scope" value="Bacteria"/>
</dbReference>
<reference evidence="7 8" key="1">
    <citation type="journal article" date="2011" name="J. Bacteriol.">
        <title>Genome sequence of the verrucomicrobium Opitutus terrae PB90-1, an abundant inhabitant of rice paddy soil ecosystems.</title>
        <authorList>
            <person name="van Passel M.W."/>
            <person name="Kant R."/>
            <person name="Palva A."/>
            <person name="Copeland A."/>
            <person name="Lucas S."/>
            <person name="Lapidus A."/>
            <person name="Glavina del Rio T."/>
            <person name="Pitluck S."/>
            <person name="Goltsman E."/>
            <person name="Clum A."/>
            <person name="Sun H."/>
            <person name="Schmutz J."/>
            <person name="Larimer F.W."/>
            <person name="Land M.L."/>
            <person name="Hauser L."/>
            <person name="Kyrpides N."/>
            <person name="Mikhailova N."/>
            <person name="Richardson P.P."/>
            <person name="Janssen P.H."/>
            <person name="de Vos W.M."/>
            <person name="Smidt H."/>
        </authorList>
    </citation>
    <scope>NUCLEOTIDE SEQUENCE [LARGE SCALE GENOMIC DNA]</scope>
    <source>
        <strain evidence="8">DSM 11246 / JCM 15787 / PB90-1</strain>
    </source>
</reference>
<feature type="transmembrane region" description="Helical" evidence="5">
    <location>
        <begin position="218"/>
        <end position="242"/>
    </location>
</feature>